<evidence type="ECO:0000256" key="3">
    <source>
        <dbReference type="ARBA" id="ARBA00048954"/>
    </source>
</evidence>
<dbReference type="PANTHER" id="PTHR42957:SF1">
    <property type="entry name" value="HELICASE MJ1565-RELATED"/>
    <property type="match status" value="1"/>
</dbReference>
<dbReference type="KEGG" id="npe:Natpe_1168"/>
<evidence type="ECO:0000256" key="5">
    <source>
        <dbReference type="SAM" id="MobiDB-lite"/>
    </source>
</evidence>
<name>L0JJR2_NATP1</name>
<gene>
    <name evidence="7" type="ordered locus">Natpe_1168</name>
</gene>
<evidence type="ECO:0000256" key="4">
    <source>
        <dbReference type="ARBA" id="ARBA00048988"/>
    </source>
</evidence>
<dbReference type="InterPro" id="IPR002789">
    <property type="entry name" value="HerA_central"/>
</dbReference>
<dbReference type="HOGENOM" id="CLU_058575_0_0_2"/>
<evidence type="ECO:0000313" key="8">
    <source>
        <dbReference type="Proteomes" id="UP000010843"/>
    </source>
</evidence>
<feature type="region of interest" description="Disordered" evidence="5">
    <location>
        <begin position="345"/>
        <end position="372"/>
    </location>
</feature>
<proteinExistence type="inferred from homology"/>
<feature type="domain" description="AAA+ ATPase" evidence="6">
    <location>
        <begin position="53"/>
        <end position="303"/>
    </location>
</feature>
<sequence>MGRGFKYEAAGVGAVSFVLGRNADREDGPSCRLGVYRALDGSDGAALALDLDSPHAIALVGKRGYGKSHTMGVIAEGLARAHGLAPVVVDPMGAFATLASSADGEPVPATVVAEPTVAPASLDPRSWCTLLGLSPESAAGSLLWRAAQAESTIDGMRTHIESTDAARAARRAATNHLRLADSWDVFDADGLGARALAGPEITVVDVSGLSAAPMNAVCRGIAEALYRARVDAAIDQLPWLLLDEAHTFFDGVAAPALETILTRGRAPGVSLVAATQRPSALPDVGISQSDILVSHRLTAGDDLAALEAAQPTYVGGSLADADRLPEAPGEVLVIDDATETVHAGRVRERDTPHGGESPAASDVVVRPDCSSH</sequence>
<evidence type="ECO:0000313" key="7">
    <source>
        <dbReference type="EMBL" id="AGB31078.1"/>
    </source>
</evidence>
<dbReference type="Pfam" id="PF01935">
    <property type="entry name" value="DUF87"/>
    <property type="match status" value="1"/>
</dbReference>
<evidence type="ECO:0000259" key="6">
    <source>
        <dbReference type="SMART" id="SM00382"/>
    </source>
</evidence>
<comment type="catalytic activity">
    <reaction evidence="4">
        <text>ATP + H2O = ADP + phosphate + H(+)</text>
        <dbReference type="Rhea" id="RHEA:13065"/>
        <dbReference type="ChEBI" id="CHEBI:15377"/>
        <dbReference type="ChEBI" id="CHEBI:15378"/>
        <dbReference type="ChEBI" id="CHEBI:30616"/>
        <dbReference type="ChEBI" id="CHEBI:43474"/>
        <dbReference type="ChEBI" id="CHEBI:456216"/>
        <dbReference type="EC" id="5.6.2.4"/>
    </reaction>
</comment>
<comment type="similarity">
    <text evidence="1">Belongs to the HerA family.</text>
</comment>
<evidence type="ECO:0000256" key="1">
    <source>
        <dbReference type="ARBA" id="ARBA00007816"/>
    </source>
</evidence>
<reference evidence="8" key="1">
    <citation type="submission" date="2012-02" db="EMBL/GenBank/DDBJ databases">
        <title>Complete sequence of chromosome of Natrinema pellirubrum DSM 15624.</title>
        <authorList>
            <person name="Lucas S."/>
            <person name="Han J."/>
            <person name="Lapidus A."/>
            <person name="Cheng J.-F."/>
            <person name="Goodwin L."/>
            <person name="Pitluck S."/>
            <person name="Peters L."/>
            <person name="Teshima H."/>
            <person name="Detter J.C."/>
            <person name="Han C."/>
            <person name="Tapia R."/>
            <person name="Land M."/>
            <person name="Hauser L."/>
            <person name="Kyrpides N."/>
            <person name="Ivanova N."/>
            <person name="Pagani I."/>
            <person name="Sproer C."/>
            <person name="Anderson I."/>
            <person name="Woyke T."/>
        </authorList>
    </citation>
    <scope>NUCLEOTIDE SEQUENCE [LARGE SCALE GENOMIC DNA]</scope>
    <source>
        <strain evidence="8">DSM 15624 / JCM 10476 / NCIMB 786</strain>
    </source>
</reference>
<dbReference type="PANTHER" id="PTHR42957">
    <property type="entry name" value="HELICASE MJ1565-RELATED"/>
    <property type="match status" value="1"/>
</dbReference>
<dbReference type="Proteomes" id="UP000010843">
    <property type="component" value="Chromosome"/>
</dbReference>
<dbReference type="GO" id="GO:0043139">
    <property type="term" value="F:5'-3' DNA helicase activity"/>
    <property type="evidence" value="ECO:0007669"/>
    <property type="project" value="UniProtKB-EC"/>
</dbReference>
<dbReference type="GO" id="GO:0043138">
    <property type="term" value="F:3'-5' DNA helicase activity"/>
    <property type="evidence" value="ECO:0007669"/>
    <property type="project" value="UniProtKB-EC"/>
</dbReference>
<comment type="catalytic activity">
    <reaction evidence="2">
        <text>Couples ATP hydrolysis with the unwinding of duplex DNA by translocating in the 3'-5' direction.</text>
        <dbReference type="EC" id="5.6.2.4"/>
    </reaction>
</comment>
<dbReference type="AlphaFoldDB" id="L0JJR2"/>
<protein>
    <submittedName>
        <fullName evidence="7">ATPase</fullName>
    </submittedName>
</protein>
<dbReference type="InterPro" id="IPR027417">
    <property type="entry name" value="P-loop_NTPase"/>
</dbReference>
<comment type="catalytic activity">
    <reaction evidence="3">
        <text>ATP + H2O = ADP + phosphate + H(+)</text>
        <dbReference type="Rhea" id="RHEA:13065"/>
        <dbReference type="ChEBI" id="CHEBI:15377"/>
        <dbReference type="ChEBI" id="CHEBI:15378"/>
        <dbReference type="ChEBI" id="CHEBI:30616"/>
        <dbReference type="ChEBI" id="CHEBI:43474"/>
        <dbReference type="ChEBI" id="CHEBI:456216"/>
        <dbReference type="EC" id="5.6.2.3"/>
    </reaction>
</comment>
<dbReference type="SMART" id="SM00382">
    <property type="entry name" value="AAA"/>
    <property type="match status" value="1"/>
</dbReference>
<evidence type="ECO:0000256" key="2">
    <source>
        <dbReference type="ARBA" id="ARBA00034617"/>
    </source>
</evidence>
<accession>L0JJR2</accession>
<dbReference type="Gene3D" id="3.40.50.300">
    <property type="entry name" value="P-loop containing nucleotide triphosphate hydrolases"/>
    <property type="match status" value="2"/>
</dbReference>
<dbReference type="STRING" id="797303.Natpe_1168"/>
<dbReference type="SUPFAM" id="SSF52540">
    <property type="entry name" value="P-loop containing nucleoside triphosphate hydrolases"/>
    <property type="match status" value="1"/>
</dbReference>
<dbReference type="EMBL" id="CP003372">
    <property type="protein sequence ID" value="AGB31078.1"/>
    <property type="molecule type" value="Genomic_DNA"/>
</dbReference>
<organism evidence="7 8">
    <name type="scientific">Natrinema pellirubrum (strain DSM 15624 / CIP 106293 / JCM 10476 / NCIMB 786 / 157)</name>
    <dbReference type="NCBI Taxonomy" id="797303"/>
    <lineage>
        <taxon>Archaea</taxon>
        <taxon>Methanobacteriati</taxon>
        <taxon>Methanobacteriota</taxon>
        <taxon>Stenosarchaea group</taxon>
        <taxon>Halobacteria</taxon>
        <taxon>Halobacteriales</taxon>
        <taxon>Natrialbaceae</taxon>
        <taxon>Natrinema</taxon>
    </lineage>
</organism>
<dbReference type="InterPro" id="IPR003593">
    <property type="entry name" value="AAA+_ATPase"/>
</dbReference>
<dbReference type="eggNOG" id="arCOG00280">
    <property type="taxonomic scope" value="Archaea"/>
</dbReference>
<dbReference type="InterPro" id="IPR008571">
    <property type="entry name" value="HerA-like"/>
</dbReference>